<dbReference type="PANTHER" id="PTHR34606:SF15">
    <property type="entry name" value="BON DOMAIN-CONTAINING PROTEIN"/>
    <property type="match status" value="1"/>
</dbReference>
<dbReference type="SMART" id="SM00749">
    <property type="entry name" value="BON"/>
    <property type="match status" value="1"/>
</dbReference>
<dbReference type="InterPro" id="IPR014004">
    <property type="entry name" value="Transpt-assoc_nodulatn_dom_bac"/>
</dbReference>
<gene>
    <name evidence="3" type="ORF">SAMN05216386_0717</name>
</gene>
<dbReference type="InterPro" id="IPR051686">
    <property type="entry name" value="Lipoprotein_DolP"/>
</dbReference>
<dbReference type="RefSeq" id="WP_074794702.1">
    <property type="nucleotide sequence ID" value="NZ_FOVJ01000001.1"/>
</dbReference>
<evidence type="ECO:0000259" key="2">
    <source>
        <dbReference type="PROSITE" id="PS50914"/>
    </source>
</evidence>
<accession>A0A1I4YIH7</accession>
<feature type="chain" id="PRO_5010242412" evidence="1">
    <location>
        <begin position="22"/>
        <end position="108"/>
    </location>
</feature>
<sequence>MKTTKHLAAILAIGLFFTPLAGYSADKEPFSVGEFVSDSVITTKIKALYAKDKQVSAMDIKVDTDKDGVVVLSGTADTRAEEDKAISIAKSVDGVTKVHSRIKIKKDD</sequence>
<dbReference type="PROSITE" id="PS50914">
    <property type="entry name" value="BON"/>
    <property type="match status" value="1"/>
</dbReference>
<name>A0A1I4YIH7_9PROT</name>
<evidence type="ECO:0000313" key="3">
    <source>
        <dbReference type="EMBL" id="SFN37858.1"/>
    </source>
</evidence>
<dbReference type="Gene3D" id="3.30.1340.30">
    <property type="match status" value="1"/>
</dbReference>
<proteinExistence type="predicted"/>
<dbReference type="Proteomes" id="UP000183107">
    <property type="component" value="Unassembled WGS sequence"/>
</dbReference>
<keyword evidence="4" id="KW-1185">Reference proteome</keyword>
<evidence type="ECO:0000256" key="1">
    <source>
        <dbReference type="SAM" id="SignalP"/>
    </source>
</evidence>
<dbReference type="OrthoDB" id="8563181at2"/>
<dbReference type="Pfam" id="PF04972">
    <property type="entry name" value="BON"/>
    <property type="match status" value="1"/>
</dbReference>
<evidence type="ECO:0000313" key="4">
    <source>
        <dbReference type="Proteomes" id="UP000183107"/>
    </source>
</evidence>
<dbReference type="InterPro" id="IPR007055">
    <property type="entry name" value="BON_dom"/>
</dbReference>
<reference evidence="4" key="1">
    <citation type="submission" date="2016-10" db="EMBL/GenBank/DDBJ databases">
        <authorList>
            <person name="Varghese N."/>
        </authorList>
    </citation>
    <scope>NUCLEOTIDE SEQUENCE [LARGE SCALE GENOMIC DNA]</scope>
    <source>
        <strain evidence="4">Nsp8</strain>
    </source>
</reference>
<dbReference type="EMBL" id="FOVJ01000001">
    <property type="protein sequence ID" value="SFN37858.1"/>
    <property type="molecule type" value="Genomic_DNA"/>
</dbReference>
<feature type="domain" description="BON" evidence="2">
    <location>
        <begin position="37"/>
        <end position="106"/>
    </location>
</feature>
<protein>
    <submittedName>
        <fullName evidence="3">BON domain-containing protein</fullName>
    </submittedName>
</protein>
<feature type="signal peptide" evidence="1">
    <location>
        <begin position="1"/>
        <end position="21"/>
    </location>
</feature>
<dbReference type="PANTHER" id="PTHR34606">
    <property type="entry name" value="BON DOMAIN-CONTAINING PROTEIN"/>
    <property type="match status" value="1"/>
</dbReference>
<dbReference type="AlphaFoldDB" id="A0A1I4YIH7"/>
<keyword evidence="1" id="KW-0732">Signal</keyword>
<organism evidence="3 4">
    <name type="scientific">Nitrosospira briensis</name>
    <dbReference type="NCBI Taxonomy" id="35799"/>
    <lineage>
        <taxon>Bacteria</taxon>
        <taxon>Pseudomonadati</taxon>
        <taxon>Pseudomonadota</taxon>
        <taxon>Betaproteobacteria</taxon>
        <taxon>Nitrosomonadales</taxon>
        <taxon>Nitrosomonadaceae</taxon>
        <taxon>Nitrosospira</taxon>
    </lineage>
</organism>